<dbReference type="RefSeq" id="YP_004782400.1">
    <property type="nucleotide sequence ID" value="NC_015938.1"/>
</dbReference>
<sequence>MMFGVVLVSLQTLLVVVSVTPKQRRLLDVRLKKLLLMSLLL</sequence>
<keyword evidence="2" id="KW-1185">Reference proteome</keyword>
<name>G0X4V8_9CAUD</name>
<evidence type="ECO:0000313" key="2">
    <source>
        <dbReference type="Proteomes" id="UP000001639"/>
    </source>
</evidence>
<proteinExistence type="predicted"/>
<evidence type="ECO:0000313" key="1">
    <source>
        <dbReference type="EMBL" id="AEK81940.1"/>
    </source>
</evidence>
<dbReference type="Proteomes" id="UP000001639">
    <property type="component" value="Segment"/>
</dbReference>
<organism evidence="1 2">
    <name type="scientific">Salmonella phage 7-11</name>
    <dbReference type="NCBI Taxonomy" id="1054968"/>
    <lineage>
        <taxon>Viruses</taxon>
        <taxon>Duplodnaviria</taxon>
        <taxon>Heunggongvirae</taxon>
        <taxon>Uroviricota</taxon>
        <taxon>Caudoviricetes</taxon>
        <taxon>Grimontviridae</taxon>
        <taxon>Moazamivirus</taxon>
        <taxon>Moazamivirus 711</taxon>
    </lineage>
</organism>
<dbReference type="EMBL" id="HM997019">
    <property type="protein sequence ID" value="AEK81940.1"/>
    <property type="molecule type" value="Genomic_DNA"/>
</dbReference>
<accession>G0X4V8</accession>
<dbReference type="GeneID" id="11117492"/>
<reference evidence="1 2" key="1">
    <citation type="journal article" date="2011" name="Arch. Virol.">
        <title>The genome sequence of enterobacterial phage 7-11, which possesses an unusually elongated head.</title>
        <authorList>
            <person name="Kropinski A.M."/>
            <person name="Lingohr E.J."/>
            <person name="Ackermann H.W."/>
        </authorList>
    </citation>
    <scope>NUCLEOTIDE SEQUENCE [LARGE SCALE GENOMIC DNA]</scope>
</reference>
<dbReference type="KEGG" id="vg:11117492"/>
<protein>
    <submittedName>
        <fullName evidence="1">Uncharacterized protein</fullName>
    </submittedName>
</protein>